<proteinExistence type="predicted"/>
<reference evidence="1 2" key="1">
    <citation type="submission" date="2016-07" db="EMBL/GenBank/DDBJ databases">
        <title>Pervasive Adenine N6-methylation of Active Genes in Fungi.</title>
        <authorList>
            <consortium name="DOE Joint Genome Institute"/>
            <person name="Mondo S.J."/>
            <person name="Dannebaum R.O."/>
            <person name="Kuo R.C."/>
            <person name="Labutti K."/>
            <person name="Haridas S."/>
            <person name="Kuo A."/>
            <person name="Salamov A."/>
            <person name="Ahrendt S.R."/>
            <person name="Lipzen A."/>
            <person name="Sullivan W."/>
            <person name="Andreopoulos W.B."/>
            <person name="Clum A."/>
            <person name="Lindquist E."/>
            <person name="Daum C."/>
            <person name="Ramamoorthy G.K."/>
            <person name="Gryganskyi A."/>
            <person name="Culley D."/>
            <person name="Magnuson J.K."/>
            <person name="James T.Y."/>
            <person name="O'Malley M.A."/>
            <person name="Stajich J.E."/>
            <person name="Spatafora J.W."/>
            <person name="Visel A."/>
            <person name="Grigoriev I.V."/>
        </authorList>
    </citation>
    <scope>NUCLEOTIDE SEQUENCE [LARGE SCALE GENOMIC DNA]</scope>
    <source>
        <strain evidence="1 2">62-1032</strain>
    </source>
</reference>
<dbReference type="Proteomes" id="UP000193467">
    <property type="component" value="Unassembled WGS sequence"/>
</dbReference>
<evidence type="ECO:0000313" key="2">
    <source>
        <dbReference type="Proteomes" id="UP000193467"/>
    </source>
</evidence>
<keyword evidence="2" id="KW-1185">Reference proteome</keyword>
<dbReference type="EMBL" id="MCGR01000109">
    <property type="protein sequence ID" value="ORY50687.1"/>
    <property type="molecule type" value="Genomic_DNA"/>
</dbReference>
<comment type="caution">
    <text evidence="1">The sequence shown here is derived from an EMBL/GenBank/DDBJ whole genome shotgun (WGS) entry which is preliminary data.</text>
</comment>
<gene>
    <name evidence="1" type="ORF">BCR35DRAFT_21332</name>
</gene>
<organism evidence="1 2">
    <name type="scientific">Leucosporidium creatinivorum</name>
    <dbReference type="NCBI Taxonomy" id="106004"/>
    <lineage>
        <taxon>Eukaryota</taxon>
        <taxon>Fungi</taxon>
        <taxon>Dikarya</taxon>
        <taxon>Basidiomycota</taxon>
        <taxon>Pucciniomycotina</taxon>
        <taxon>Microbotryomycetes</taxon>
        <taxon>Leucosporidiales</taxon>
        <taxon>Leucosporidium</taxon>
    </lineage>
</organism>
<protein>
    <submittedName>
        <fullName evidence="1">Uncharacterized protein</fullName>
    </submittedName>
</protein>
<evidence type="ECO:0000313" key="1">
    <source>
        <dbReference type="EMBL" id="ORY50687.1"/>
    </source>
</evidence>
<accession>A0A1Y2CUP2</accession>
<dbReference type="InParanoid" id="A0A1Y2CUP2"/>
<sequence>MPDYQPGDAPIIYRAEPFPQALALHSYSLSLEWDISCQQCFVLRTMLEAAGMGEETATAQDLDDLGVRFRWLEYPGKRKSKRQWEWKELVSLPEWKELVSLPLYFFPCPQALMKSALPFTQVLDIVRRMPKRQKPYLAPTIVLEGMSDDEKYSDEDDSDGDEE</sequence>
<name>A0A1Y2CUP2_9BASI</name>
<dbReference type="AlphaFoldDB" id="A0A1Y2CUP2"/>